<evidence type="ECO:0000313" key="6">
    <source>
        <dbReference type="Proteomes" id="UP000317909"/>
    </source>
</evidence>
<evidence type="ECO:0000256" key="1">
    <source>
        <dbReference type="ARBA" id="ARBA00022737"/>
    </source>
</evidence>
<dbReference type="InterPro" id="IPR002110">
    <property type="entry name" value="Ankyrin_rpt"/>
</dbReference>
<evidence type="ECO:0000256" key="2">
    <source>
        <dbReference type="ARBA" id="ARBA00023043"/>
    </source>
</evidence>
<gene>
    <name evidence="5" type="ORF">I41_34530</name>
</gene>
<feature type="chain" id="PRO_5021931753" evidence="4">
    <location>
        <begin position="24"/>
        <end position="525"/>
    </location>
</feature>
<dbReference type="KEGG" id="llh:I41_34530"/>
<evidence type="ECO:0000256" key="4">
    <source>
        <dbReference type="SAM" id="SignalP"/>
    </source>
</evidence>
<keyword evidence="1" id="KW-0677">Repeat</keyword>
<evidence type="ECO:0000313" key="5">
    <source>
        <dbReference type="EMBL" id="QDT74258.1"/>
    </source>
</evidence>
<organism evidence="5 6">
    <name type="scientific">Lacipirellula limnantheis</name>
    <dbReference type="NCBI Taxonomy" id="2528024"/>
    <lineage>
        <taxon>Bacteria</taxon>
        <taxon>Pseudomonadati</taxon>
        <taxon>Planctomycetota</taxon>
        <taxon>Planctomycetia</taxon>
        <taxon>Pirellulales</taxon>
        <taxon>Lacipirellulaceae</taxon>
        <taxon>Lacipirellula</taxon>
    </lineage>
</organism>
<proteinExistence type="predicted"/>
<sequence precursor="true">MQPFRQFASVIALLAAPALVGCAGGADRMNTYELMTAAAAAQSAGRIEDAGFLFLAGQARYQIDKQVFPPVAKGADDPGVLKAALSATIGQSIQPALANDPVAFANAVSRFAKWSPELSDGYDPGWEYRNRLSDKQAAAVVTTIMTPALNAAQAKAAFLEDDEYVQLAKVVKDADAVARRHMDAVQRGGASKEEGEAYSKAMASKNEGATRIKEIEFELSPESRWHALAGWKSADYFDDPQILELCDAIERNDVPEMERLISAGANVNARGNDNMTPLLWALPDRKHERFRCLLNHGADPNVIISSDFGTAGRPFHPYPAGGALFYDRGCTPGQSVTHLAARSPDIEYLRAVLQHGGDPNLVVADNTKLTPLDIVIDRYYPDMKERVELLVAAGADLNRYCKYRGGTPAMLAVMEDRFSIAMQLLQAGADPTLYRPDGTEKLIHYVVRKERFLPNYRQELAGQYHALVGWLEEHGESVEQARADSRSWDEQYKKAMTSKDHARIRKQIIKDQKRRSRPMASQIAK</sequence>
<dbReference type="SMART" id="SM00248">
    <property type="entry name" value="ANK"/>
    <property type="match status" value="5"/>
</dbReference>
<dbReference type="Gene3D" id="1.25.40.20">
    <property type="entry name" value="Ankyrin repeat-containing domain"/>
    <property type="match status" value="1"/>
</dbReference>
<evidence type="ECO:0000256" key="3">
    <source>
        <dbReference type="SAM" id="MobiDB-lite"/>
    </source>
</evidence>
<dbReference type="PANTHER" id="PTHR24189:SF50">
    <property type="entry name" value="ANKYRIN REPEAT AND SOCS BOX PROTEIN 2"/>
    <property type="match status" value="1"/>
</dbReference>
<keyword evidence="4" id="KW-0732">Signal</keyword>
<protein>
    <submittedName>
        <fullName evidence="5">Ankyrin repeats (3 copies)</fullName>
    </submittedName>
</protein>
<dbReference type="InterPro" id="IPR036770">
    <property type="entry name" value="Ankyrin_rpt-contain_sf"/>
</dbReference>
<dbReference type="EMBL" id="CP036339">
    <property type="protein sequence ID" value="QDT74258.1"/>
    <property type="molecule type" value="Genomic_DNA"/>
</dbReference>
<keyword evidence="6" id="KW-1185">Reference proteome</keyword>
<keyword evidence="2" id="KW-0040">ANK repeat</keyword>
<dbReference type="PROSITE" id="PS51257">
    <property type="entry name" value="PROKAR_LIPOPROTEIN"/>
    <property type="match status" value="1"/>
</dbReference>
<feature type="signal peptide" evidence="4">
    <location>
        <begin position="1"/>
        <end position="23"/>
    </location>
</feature>
<accession>A0A517U0V1</accession>
<dbReference type="InterPro" id="IPR050745">
    <property type="entry name" value="Multifunctional_regulatory"/>
</dbReference>
<feature type="region of interest" description="Disordered" evidence="3">
    <location>
        <begin position="500"/>
        <end position="525"/>
    </location>
</feature>
<dbReference type="Proteomes" id="UP000317909">
    <property type="component" value="Chromosome"/>
</dbReference>
<dbReference type="AlphaFoldDB" id="A0A517U0V1"/>
<dbReference type="PANTHER" id="PTHR24189">
    <property type="entry name" value="MYOTROPHIN"/>
    <property type="match status" value="1"/>
</dbReference>
<dbReference type="Pfam" id="PF12796">
    <property type="entry name" value="Ank_2"/>
    <property type="match status" value="1"/>
</dbReference>
<feature type="compositionally biased region" description="Basic residues" evidence="3">
    <location>
        <begin position="502"/>
        <end position="517"/>
    </location>
</feature>
<reference evidence="5 6" key="1">
    <citation type="submission" date="2019-02" db="EMBL/GenBank/DDBJ databases">
        <title>Deep-cultivation of Planctomycetes and their phenomic and genomic characterization uncovers novel biology.</title>
        <authorList>
            <person name="Wiegand S."/>
            <person name="Jogler M."/>
            <person name="Boedeker C."/>
            <person name="Pinto D."/>
            <person name="Vollmers J."/>
            <person name="Rivas-Marin E."/>
            <person name="Kohn T."/>
            <person name="Peeters S.H."/>
            <person name="Heuer A."/>
            <person name="Rast P."/>
            <person name="Oberbeckmann S."/>
            <person name="Bunk B."/>
            <person name="Jeske O."/>
            <person name="Meyerdierks A."/>
            <person name="Storesund J.E."/>
            <person name="Kallscheuer N."/>
            <person name="Luecker S."/>
            <person name="Lage O.M."/>
            <person name="Pohl T."/>
            <person name="Merkel B.J."/>
            <person name="Hornburger P."/>
            <person name="Mueller R.-W."/>
            <person name="Bruemmer F."/>
            <person name="Labrenz M."/>
            <person name="Spormann A.M."/>
            <person name="Op den Camp H."/>
            <person name="Overmann J."/>
            <person name="Amann R."/>
            <person name="Jetten M.S.M."/>
            <person name="Mascher T."/>
            <person name="Medema M.H."/>
            <person name="Devos D.P."/>
            <person name="Kaster A.-K."/>
            <person name="Ovreas L."/>
            <person name="Rohde M."/>
            <person name="Galperin M.Y."/>
            <person name="Jogler C."/>
        </authorList>
    </citation>
    <scope>NUCLEOTIDE SEQUENCE [LARGE SCALE GENOMIC DNA]</scope>
    <source>
        <strain evidence="5 6">I41</strain>
    </source>
</reference>
<name>A0A517U0V1_9BACT</name>
<dbReference type="SUPFAM" id="SSF48403">
    <property type="entry name" value="Ankyrin repeat"/>
    <property type="match status" value="1"/>
</dbReference>